<protein>
    <submittedName>
        <fullName evidence="1">Uncharacterized protein</fullName>
    </submittedName>
</protein>
<gene>
    <name evidence="1" type="ORF">METZ01_LOCUS278307</name>
</gene>
<name>A0A382KPQ9_9ZZZZ</name>
<accession>A0A382KPQ9</accession>
<sequence>MSLYLGCIADDFTGAPDGSVVLRRALREQMAMHDRSLYNREG</sequence>
<dbReference type="AlphaFoldDB" id="A0A382KPQ9"/>
<reference evidence="1" key="1">
    <citation type="submission" date="2018-05" db="EMBL/GenBank/DDBJ databases">
        <authorList>
            <person name="Lanie J.A."/>
            <person name="Ng W.-L."/>
            <person name="Kazmierczak K.M."/>
            <person name="Andrzejewski T.M."/>
            <person name="Davidsen T.M."/>
            <person name="Wayne K.J."/>
            <person name="Tettelin H."/>
            <person name="Glass J.I."/>
            <person name="Rusch D."/>
            <person name="Podicherti R."/>
            <person name="Tsui H.-C.T."/>
            <person name="Winkler M.E."/>
        </authorList>
    </citation>
    <scope>NUCLEOTIDE SEQUENCE</scope>
</reference>
<dbReference type="EMBL" id="UINC01081521">
    <property type="protein sequence ID" value="SVC25453.1"/>
    <property type="molecule type" value="Genomic_DNA"/>
</dbReference>
<organism evidence="1">
    <name type="scientific">marine metagenome</name>
    <dbReference type="NCBI Taxonomy" id="408172"/>
    <lineage>
        <taxon>unclassified sequences</taxon>
        <taxon>metagenomes</taxon>
        <taxon>ecological metagenomes</taxon>
    </lineage>
</organism>
<proteinExistence type="predicted"/>
<evidence type="ECO:0000313" key="1">
    <source>
        <dbReference type="EMBL" id="SVC25453.1"/>
    </source>
</evidence>